<protein>
    <submittedName>
        <fullName evidence="2">Uncharacterized protein</fullName>
    </submittedName>
</protein>
<dbReference type="Proteomes" id="UP000017836">
    <property type="component" value="Unassembled WGS sequence"/>
</dbReference>
<evidence type="ECO:0000313" key="3">
    <source>
        <dbReference type="Proteomes" id="UP000017836"/>
    </source>
</evidence>
<evidence type="ECO:0000313" key="2">
    <source>
        <dbReference type="EMBL" id="ERN02793.1"/>
    </source>
</evidence>
<keyword evidence="3" id="KW-1185">Reference proteome</keyword>
<organism evidence="2 3">
    <name type="scientific">Amborella trichopoda</name>
    <dbReference type="NCBI Taxonomy" id="13333"/>
    <lineage>
        <taxon>Eukaryota</taxon>
        <taxon>Viridiplantae</taxon>
        <taxon>Streptophyta</taxon>
        <taxon>Embryophyta</taxon>
        <taxon>Tracheophyta</taxon>
        <taxon>Spermatophyta</taxon>
        <taxon>Magnoliopsida</taxon>
        <taxon>Amborellales</taxon>
        <taxon>Amborellaceae</taxon>
        <taxon>Amborella</taxon>
    </lineage>
</organism>
<dbReference type="HOGENOM" id="CLU_2136868_0_0_1"/>
<name>W1P4F3_AMBTC</name>
<feature type="compositionally biased region" description="Polar residues" evidence="1">
    <location>
        <begin position="44"/>
        <end position="56"/>
    </location>
</feature>
<proteinExistence type="predicted"/>
<dbReference type="AlphaFoldDB" id="W1P4F3"/>
<sequence>MRSIQKEVIQGGEEDAKDEGMQSDEITTKEVIQGCEEDARRGDANNSKMQGEEVQSSEIDALILDYYRELPSSNSELQGDEIDTPIGFSSELPSSKSDDCNFYASAQLIGEEN</sequence>
<feature type="region of interest" description="Disordered" evidence="1">
    <location>
        <begin position="1"/>
        <end position="56"/>
    </location>
</feature>
<dbReference type="Gramene" id="ERN02793">
    <property type="protein sequence ID" value="ERN02793"/>
    <property type="gene ID" value="AMTR_s00086p00098920"/>
</dbReference>
<gene>
    <name evidence="2" type="ORF">AMTR_s00086p00098920</name>
</gene>
<dbReference type="EMBL" id="KI394485">
    <property type="protein sequence ID" value="ERN02793.1"/>
    <property type="molecule type" value="Genomic_DNA"/>
</dbReference>
<feature type="region of interest" description="Disordered" evidence="1">
    <location>
        <begin position="74"/>
        <end position="96"/>
    </location>
</feature>
<reference evidence="3" key="1">
    <citation type="journal article" date="2013" name="Science">
        <title>The Amborella genome and the evolution of flowering plants.</title>
        <authorList>
            <consortium name="Amborella Genome Project"/>
        </authorList>
    </citation>
    <scope>NUCLEOTIDE SEQUENCE [LARGE SCALE GENOMIC DNA]</scope>
</reference>
<evidence type="ECO:0000256" key="1">
    <source>
        <dbReference type="SAM" id="MobiDB-lite"/>
    </source>
</evidence>
<accession>W1P4F3</accession>